<dbReference type="SUPFAM" id="SSF55073">
    <property type="entry name" value="Nucleotide cyclase"/>
    <property type="match status" value="1"/>
</dbReference>
<dbReference type="SMART" id="SM00044">
    <property type="entry name" value="CYCc"/>
    <property type="match status" value="1"/>
</dbReference>
<evidence type="ECO:0000259" key="2">
    <source>
        <dbReference type="PROSITE" id="PS50125"/>
    </source>
</evidence>
<dbReference type="InterPro" id="IPR029787">
    <property type="entry name" value="Nucleotide_cyclase"/>
</dbReference>
<feature type="domain" description="Guanylate cyclase" evidence="2">
    <location>
        <begin position="450"/>
        <end position="582"/>
    </location>
</feature>
<evidence type="ECO:0000256" key="1">
    <source>
        <dbReference type="SAM" id="Phobius"/>
    </source>
</evidence>
<dbReference type="CDD" id="cd07302">
    <property type="entry name" value="CHD"/>
    <property type="match status" value="1"/>
</dbReference>
<protein>
    <submittedName>
        <fullName evidence="3">Adenylate cyclase</fullName>
    </submittedName>
</protein>
<dbReference type="Proteomes" id="UP000323300">
    <property type="component" value="Unassembled WGS sequence"/>
</dbReference>
<dbReference type="OrthoDB" id="341967at2"/>
<keyword evidence="4" id="KW-1185">Reference proteome</keyword>
<proteinExistence type="predicted"/>
<dbReference type="PANTHER" id="PTHR43081">
    <property type="entry name" value="ADENYLATE CYCLASE, TERMINAL-DIFFERENTIATION SPECIFIC-RELATED"/>
    <property type="match status" value="1"/>
</dbReference>
<feature type="transmembrane region" description="Helical" evidence="1">
    <location>
        <begin position="360"/>
        <end position="380"/>
    </location>
</feature>
<dbReference type="PROSITE" id="PS50125">
    <property type="entry name" value="GUANYLATE_CYCLASE_2"/>
    <property type="match status" value="1"/>
</dbReference>
<dbReference type="Pfam" id="PF05226">
    <property type="entry name" value="CHASE2"/>
    <property type="match status" value="1"/>
</dbReference>
<gene>
    <name evidence="3" type="ORF">SAMN04488498_10865</name>
</gene>
<dbReference type="PANTHER" id="PTHR43081:SF20">
    <property type="entry name" value="TWO-COMPONENT RESPONSE REGULATOR"/>
    <property type="match status" value="1"/>
</dbReference>
<dbReference type="EMBL" id="FOSL01000008">
    <property type="protein sequence ID" value="SFK55683.1"/>
    <property type="molecule type" value="Genomic_DNA"/>
</dbReference>
<dbReference type="SMART" id="SM01080">
    <property type="entry name" value="CHASE2"/>
    <property type="match status" value="1"/>
</dbReference>
<feature type="transmembrane region" description="Helical" evidence="1">
    <location>
        <begin position="386"/>
        <end position="407"/>
    </location>
</feature>
<keyword evidence="1" id="KW-1133">Transmembrane helix</keyword>
<dbReference type="GO" id="GO:0004016">
    <property type="term" value="F:adenylate cyclase activity"/>
    <property type="evidence" value="ECO:0007669"/>
    <property type="project" value="UniProtKB-ARBA"/>
</dbReference>
<name>A0A1I4AHD3_9HYPH</name>
<accession>A0A1I4AHD3</accession>
<dbReference type="InterPro" id="IPR007890">
    <property type="entry name" value="CHASE2"/>
</dbReference>
<organism evidence="3 4">
    <name type="scientific">Neomesorhizobium albiziae</name>
    <dbReference type="NCBI Taxonomy" id="335020"/>
    <lineage>
        <taxon>Bacteria</taxon>
        <taxon>Pseudomonadati</taxon>
        <taxon>Pseudomonadota</taxon>
        <taxon>Alphaproteobacteria</taxon>
        <taxon>Hyphomicrobiales</taxon>
        <taxon>Phyllobacteriaceae</taxon>
        <taxon>Neomesorhizobium</taxon>
    </lineage>
</organism>
<dbReference type="GO" id="GO:0035556">
    <property type="term" value="P:intracellular signal transduction"/>
    <property type="evidence" value="ECO:0007669"/>
    <property type="project" value="InterPro"/>
</dbReference>
<dbReference type="InterPro" id="IPR050697">
    <property type="entry name" value="Adenylyl/Guanylyl_Cyclase_3/4"/>
</dbReference>
<dbReference type="InterPro" id="IPR001054">
    <property type="entry name" value="A/G_cyclase"/>
</dbReference>
<dbReference type="AlphaFoldDB" id="A0A1I4AHD3"/>
<keyword evidence="1" id="KW-0472">Membrane</keyword>
<keyword evidence="1" id="KW-0812">Transmembrane</keyword>
<dbReference type="GO" id="GO:0006171">
    <property type="term" value="P:cAMP biosynthetic process"/>
    <property type="evidence" value="ECO:0007669"/>
    <property type="project" value="TreeGrafter"/>
</dbReference>
<evidence type="ECO:0000313" key="3">
    <source>
        <dbReference type="EMBL" id="SFK55683.1"/>
    </source>
</evidence>
<dbReference type="Pfam" id="PF00211">
    <property type="entry name" value="Guanylate_cyc"/>
    <property type="match status" value="1"/>
</dbReference>
<feature type="transmembrane region" description="Helical" evidence="1">
    <location>
        <begin position="334"/>
        <end position="353"/>
    </location>
</feature>
<dbReference type="Gene3D" id="3.30.70.1230">
    <property type="entry name" value="Nucleotide cyclase"/>
    <property type="match status" value="1"/>
</dbReference>
<evidence type="ECO:0000313" key="4">
    <source>
        <dbReference type="Proteomes" id="UP000323300"/>
    </source>
</evidence>
<sequence>MHRFKVLERPLRVQRDARRSKGRTFQTLIALALAGLWGAALGYGHFRGDMWFLERVEATMTDIRMLMRGPRPAPDAVTIVAIDDDVVSREGGYPLSRATLARIIDGIARLKPKVIAVDLLLVDRGPEDGDRALAQALGASPSVIAAAAVFAEDQQFLSAAGDGPLARTPVAERFLLPLKPFTDAAAVGVVNVAADQTGTPRFIPMLFRTGDRVEASFPLRAAAFAAGQDPEIEPDGLSISGRTIRTDIGQLLPVAFYGPRGTIRTLGAAAALDGRLPPDAIKDRIVVVGATVTGGGDVFPTSFDPVLPGVEVIATAISHLVTGDGIIRDRNVRLIDAAVAIILPMLLVGLLGWRRSIVSFVAIIGVVLTWLVLNVTAFVNGTWFSAALPMMAVGPPVILFGAAQLWLGRRRAQYFASQSALLQRFQAAGLGKWLTSHPDFLAEPVREDAAVVFIDISGFTGLSETLGPDATRELLYPFHTMIDRAVVEAGGIVTGFMGDGAMILFGLPEPSSNDASNAARCCVGLSEGTRAWLASLPAPVASRIGFKIGAHFGAIVASRLGGQSHQHIAATGDTVNVASRLMEVAAAHDAEVAVSQDMLDMAGRDCAFFTSGSLTGPMETQIRGRAGSLVIWLWRSSTEIADGYRQTPPTL</sequence>
<reference evidence="3 4" key="1">
    <citation type="submission" date="2016-10" db="EMBL/GenBank/DDBJ databases">
        <authorList>
            <person name="Varghese N."/>
            <person name="Submissions S."/>
        </authorList>
    </citation>
    <scope>NUCLEOTIDE SEQUENCE [LARGE SCALE GENOMIC DNA]</scope>
    <source>
        <strain evidence="3 4">DSM 21822</strain>
    </source>
</reference>
<dbReference type="RefSeq" id="WP_149760889.1">
    <property type="nucleotide sequence ID" value="NZ_BSPE01000048.1"/>
</dbReference>